<reference evidence="2 3" key="1">
    <citation type="submission" date="2017-10" db="EMBL/GenBank/DDBJ databases">
        <title>Frigbacter circumglobatus gen. nov. sp. nov., isolated from sediment cultured in situ.</title>
        <authorList>
            <person name="Zhao Z."/>
        </authorList>
    </citation>
    <scope>NUCLEOTIDE SEQUENCE [LARGE SCALE GENOMIC DNA]</scope>
    <source>
        <strain evidence="2 3">ZYL</strain>
    </source>
</reference>
<name>A0A2G4YP71_9PROT</name>
<feature type="chain" id="PRO_5013626498" evidence="1">
    <location>
        <begin position="28"/>
        <end position="604"/>
    </location>
</feature>
<dbReference type="EMBL" id="PDEM01000025">
    <property type="protein sequence ID" value="PHZ84114.1"/>
    <property type="molecule type" value="Genomic_DNA"/>
</dbReference>
<dbReference type="RefSeq" id="WP_099473953.1">
    <property type="nucleotide sequence ID" value="NZ_CP041025.1"/>
</dbReference>
<dbReference type="Pfam" id="PF05960">
    <property type="entry name" value="DUF885"/>
    <property type="match status" value="1"/>
</dbReference>
<sequence>MSYQFNLKQKAVAGISALLLSSTSVFAVDEAPAKINDFFEAVFIEAVMDSPESLTYTRLMEQQGKPWRHDELDDNSRAHADALIALQKHNYDVLKTYDEAALSDSERLSKQIMTWTMENDFRNNKFRDHDYEITQLDGLMTDYPLFMNGYHQVSDQNSAEDYVARLHAVGAQFENSMKRLKLQQEKGIILPKFLIRKVIDNNTAFTATAATENILYKTLAKKLDGAKGMTAADKTALLARAQSAIETEVYPAYNTMIVYFKDLEKIATNEAGVWKLPDGEAYYAAQIQSNTTTKMSAEEIHNIGLREVDRIQGEILGILKGEGYDTSAGFEPLIQQLAEEERFYYPDTDAGRAQILKDYQTIIDEVNETVSGAFNVKPRMGVDVQRVPKFSEKTAPGAYYSGPALDGSRPGTFWANLYDIKATPKYGMRTLSYHEAVPGHHFQIAIAQELKDIPMFRKFGGFTAYVEGWALYSEKLAKEMGLQDDPYDDIGRLQAELFRAVRLVVDTGMHHKRWTRDEAVDYMAKNTGMAMSDVVTEIERYIVWPGQALAYKVGMMKIVDLRAKAKKALGAKFDIRTFHDVVLTNGALPLDILAKQVEDYAAGK</sequence>
<evidence type="ECO:0000256" key="1">
    <source>
        <dbReference type="SAM" id="SignalP"/>
    </source>
</evidence>
<feature type="signal peptide" evidence="1">
    <location>
        <begin position="1"/>
        <end position="27"/>
    </location>
</feature>
<protein>
    <submittedName>
        <fullName evidence="2">DUF885 domain-containing protein</fullName>
    </submittedName>
</protein>
<gene>
    <name evidence="2" type="ORF">CRD36_13010</name>
</gene>
<dbReference type="InParanoid" id="A0A2G4YP71"/>
<dbReference type="PANTHER" id="PTHR33361">
    <property type="entry name" value="GLR0591 PROTEIN"/>
    <property type="match status" value="1"/>
</dbReference>
<dbReference type="Proteomes" id="UP000229730">
    <property type="component" value="Unassembled WGS sequence"/>
</dbReference>
<dbReference type="OrthoDB" id="9763405at2"/>
<comment type="caution">
    <text evidence="2">The sequence shown here is derived from an EMBL/GenBank/DDBJ whole genome shotgun (WGS) entry which is preliminary data.</text>
</comment>
<proteinExistence type="predicted"/>
<dbReference type="PANTHER" id="PTHR33361:SF2">
    <property type="entry name" value="DUF885 DOMAIN-CONTAINING PROTEIN"/>
    <property type="match status" value="1"/>
</dbReference>
<evidence type="ECO:0000313" key="3">
    <source>
        <dbReference type="Proteomes" id="UP000229730"/>
    </source>
</evidence>
<evidence type="ECO:0000313" key="2">
    <source>
        <dbReference type="EMBL" id="PHZ84114.1"/>
    </source>
</evidence>
<accession>A0A2G4YP71</accession>
<keyword evidence="3" id="KW-1185">Reference proteome</keyword>
<dbReference type="AlphaFoldDB" id="A0A2G4YP71"/>
<organism evidence="2 3">
    <name type="scientific">Paremcibacter congregatus</name>
    <dbReference type="NCBI Taxonomy" id="2043170"/>
    <lineage>
        <taxon>Bacteria</taxon>
        <taxon>Pseudomonadati</taxon>
        <taxon>Pseudomonadota</taxon>
        <taxon>Alphaproteobacteria</taxon>
        <taxon>Emcibacterales</taxon>
        <taxon>Emcibacteraceae</taxon>
        <taxon>Paremcibacter</taxon>
    </lineage>
</organism>
<keyword evidence="1" id="KW-0732">Signal</keyword>
<dbReference type="InterPro" id="IPR010281">
    <property type="entry name" value="DUF885"/>
</dbReference>